<dbReference type="InterPro" id="IPR005036">
    <property type="entry name" value="CBM21_dom"/>
</dbReference>
<protein>
    <submittedName>
        <fullName evidence="2">Protein phosphatase 1 regulatory subunit 3E</fullName>
    </submittedName>
</protein>
<evidence type="ECO:0000259" key="1">
    <source>
        <dbReference type="PROSITE" id="PS51159"/>
    </source>
</evidence>
<dbReference type="PANTHER" id="PTHR12307">
    <property type="entry name" value="PROTEIN PHOSPHATASE 1 REGULATORY SUBUNIT"/>
    <property type="match status" value="1"/>
</dbReference>
<dbReference type="InterPro" id="IPR038175">
    <property type="entry name" value="CBM21_dom_sf"/>
</dbReference>
<dbReference type="PROSITE" id="PS51159">
    <property type="entry name" value="CBM21"/>
    <property type="match status" value="1"/>
</dbReference>
<reference evidence="2 3" key="1">
    <citation type="submission" date="2024-11" db="EMBL/GenBank/DDBJ databases">
        <title>Adaptive evolution of stress response genes in parasites aligns with host niche diversity.</title>
        <authorList>
            <person name="Hahn C."/>
            <person name="Resl P."/>
        </authorList>
    </citation>
    <scope>NUCLEOTIDE SEQUENCE [LARGE SCALE GENOMIC DNA]</scope>
    <source>
        <strain evidence="2">EGGRZ-B1_66</strain>
        <tissue evidence="2">Body</tissue>
    </source>
</reference>
<keyword evidence="3" id="KW-1185">Reference proteome</keyword>
<accession>A0ABD2QK10</accession>
<dbReference type="PANTHER" id="PTHR12307:SF53">
    <property type="entry name" value="PROTEIN PHOSPHATASE 1 REGULATORY SUBUNIT"/>
    <property type="match status" value="1"/>
</dbReference>
<sequence>MFYSAEPPGIDIKQTTQPSNFWSDLKSLTKHAFLEANSCLSPFNSRHLPSEFRLKDYCSSDSASESEHDRKPSMDMSQEKHVSFCTTKKIEPTGLASSPDKFMINFSPSTTEKSNVETPARISLNCGYSHREDEVYKPRRASSLKPPRSCSNGASTTCKKAVRFANAFGIDLVDVKQIFDFDGPPKIPSSALNDLKIEPEFLSDYSTTQQEYSYAGARNRFENCFKQPGGTWGFLDRVRKQSILLENASVDSMSGKLVGLVRVLSRSFDKVVIARISYNNWQSYGDTPATYIDNSHDGVTDQFSFFVFLPPTLAAGDVVQLALMYKTPEGEEFWDNNYGSNYKFLCNSI</sequence>
<organism evidence="2 3">
    <name type="scientific">Cichlidogyrus casuarinus</name>
    <dbReference type="NCBI Taxonomy" id="1844966"/>
    <lineage>
        <taxon>Eukaryota</taxon>
        <taxon>Metazoa</taxon>
        <taxon>Spiralia</taxon>
        <taxon>Lophotrochozoa</taxon>
        <taxon>Platyhelminthes</taxon>
        <taxon>Monogenea</taxon>
        <taxon>Monopisthocotylea</taxon>
        <taxon>Dactylogyridea</taxon>
        <taxon>Ancyrocephalidae</taxon>
        <taxon>Cichlidogyrus</taxon>
    </lineage>
</organism>
<feature type="domain" description="CBM21" evidence="1">
    <location>
        <begin position="237"/>
        <end position="345"/>
    </location>
</feature>
<proteinExistence type="predicted"/>
<dbReference type="Gene3D" id="2.60.40.2440">
    <property type="entry name" value="Carbohydrate binding type-21 domain"/>
    <property type="match status" value="1"/>
</dbReference>
<dbReference type="AlphaFoldDB" id="A0ABD2QK10"/>
<dbReference type="Proteomes" id="UP001626550">
    <property type="component" value="Unassembled WGS sequence"/>
</dbReference>
<evidence type="ECO:0000313" key="3">
    <source>
        <dbReference type="Proteomes" id="UP001626550"/>
    </source>
</evidence>
<dbReference type="InterPro" id="IPR050782">
    <property type="entry name" value="PP1_regulatory_subunit_3"/>
</dbReference>
<comment type="caution">
    <text evidence="2">The sequence shown here is derived from an EMBL/GenBank/DDBJ whole genome shotgun (WGS) entry which is preliminary data.</text>
</comment>
<name>A0ABD2QK10_9PLAT</name>
<gene>
    <name evidence="2" type="primary">PPP1R3E</name>
    <name evidence="2" type="ORF">Ciccas_001824</name>
</gene>
<dbReference type="EMBL" id="JBJKFK010000130">
    <property type="protein sequence ID" value="KAL3319507.1"/>
    <property type="molecule type" value="Genomic_DNA"/>
</dbReference>
<dbReference type="Pfam" id="PF03370">
    <property type="entry name" value="CBM_21"/>
    <property type="match status" value="1"/>
</dbReference>
<evidence type="ECO:0000313" key="2">
    <source>
        <dbReference type="EMBL" id="KAL3319507.1"/>
    </source>
</evidence>